<feature type="domain" description="Calcineurin-like phosphoesterase N-terminal" evidence="5">
    <location>
        <begin position="48"/>
        <end position="115"/>
    </location>
</feature>
<dbReference type="STRING" id="1033731.SAMN05444145_101141"/>
<feature type="domain" description="Calcineurin-like phosphoesterase C-terminal" evidence="4">
    <location>
        <begin position="314"/>
        <end position="485"/>
    </location>
</feature>
<dbReference type="PANTHER" id="PTHR43143:SF1">
    <property type="entry name" value="SERINE_THREONINE-PROTEIN PHOSPHATASE CPPED1"/>
    <property type="match status" value="1"/>
</dbReference>
<feature type="chain" id="PRO_5010241873" evidence="2">
    <location>
        <begin position="20"/>
        <end position="502"/>
    </location>
</feature>
<dbReference type="InterPro" id="IPR029052">
    <property type="entry name" value="Metallo-depent_PP-like"/>
</dbReference>
<dbReference type="AlphaFoldDB" id="A0A1H3XAD5"/>
<keyword evidence="7" id="KW-1185">Reference proteome</keyword>
<dbReference type="Gene3D" id="2.60.40.10">
    <property type="entry name" value="Immunoglobulins"/>
    <property type="match status" value="1"/>
</dbReference>
<organism evidence="6 7">
    <name type="scientific">Alistipes timonensis JC136</name>
    <dbReference type="NCBI Taxonomy" id="1033731"/>
    <lineage>
        <taxon>Bacteria</taxon>
        <taxon>Pseudomonadati</taxon>
        <taxon>Bacteroidota</taxon>
        <taxon>Bacteroidia</taxon>
        <taxon>Bacteroidales</taxon>
        <taxon>Rikenellaceae</taxon>
        <taxon>Alistipes</taxon>
    </lineage>
</organism>
<dbReference type="GO" id="GO:0016787">
    <property type="term" value="F:hydrolase activity"/>
    <property type="evidence" value="ECO:0007669"/>
    <property type="project" value="InterPro"/>
</dbReference>
<dbReference type="InterPro" id="IPR032288">
    <property type="entry name" value="Metallophos_C"/>
</dbReference>
<protein>
    <submittedName>
        <fullName evidence="6">3',5'-cyclic AMP phosphodiesterase CpdA</fullName>
    </submittedName>
</protein>
<evidence type="ECO:0000313" key="7">
    <source>
        <dbReference type="Proteomes" id="UP000183253"/>
    </source>
</evidence>
<gene>
    <name evidence="6" type="ORF">SAMN05444145_101141</name>
</gene>
<dbReference type="InterPro" id="IPR013783">
    <property type="entry name" value="Ig-like_fold"/>
</dbReference>
<dbReference type="InterPro" id="IPR032285">
    <property type="entry name" value="Metallophos_N"/>
</dbReference>
<dbReference type="EMBL" id="FNRI01000001">
    <property type="protein sequence ID" value="SDZ95644.1"/>
    <property type="molecule type" value="Genomic_DNA"/>
</dbReference>
<dbReference type="Proteomes" id="UP000183253">
    <property type="component" value="Unassembled WGS sequence"/>
</dbReference>
<evidence type="ECO:0000259" key="5">
    <source>
        <dbReference type="Pfam" id="PF16371"/>
    </source>
</evidence>
<feature type="signal peptide" evidence="2">
    <location>
        <begin position="1"/>
        <end position="19"/>
    </location>
</feature>
<dbReference type="PANTHER" id="PTHR43143">
    <property type="entry name" value="METALLOPHOSPHOESTERASE, CALCINEURIN SUPERFAMILY"/>
    <property type="match status" value="1"/>
</dbReference>
<dbReference type="InterPro" id="IPR004843">
    <property type="entry name" value="Calcineurin-like_PHP"/>
</dbReference>
<dbReference type="SUPFAM" id="SSF56300">
    <property type="entry name" value="Metallo-dependent phosphatases"/>
    <property type="match status" value="1"/>
</dbReference>
<name>A0A1H3XAD5_9BACT</name>
<dbReference type="Gene3D" id="3.60.21.10">
    <property type="match status" value="1"/>
</dbReference>
<dbReference type="RefSeq" id="WP_010259205.1">
    <property type="nucleotide sequence ID" value="NZ_CAEG01000001.1"/>
</dbReference>
<keyword evidence="2" id="KW-0732">Signal</keyword>
<accession>A0A1H3XAD5</accession>
<proteinExistence type="predicted"/>
<dbReference type="InterPro" id="IPR051918">
    <property type="entry name" value="STPP_CPPED1"/>
</dbReference>
<evidence type="ECO:0000313" key="6">
    <source>
        <dbReference type="EMBL" id="SDZ95644.1"/>
    </source>
</evidence>
<evidence type="ECO:0000259" key="3">
    <source>
        <dbReference type="Pfam" id="PF00149"/>
    </source>
</evidence>
<dbReference type="Pfam" id="PF16371">
    <property type="entry name" value="MetallophosN"/>
    <property type="match status" value="1"/>
</dbReference>
<evidence type="ECO:0000256" key="1">
    <source>
        <dbReference type="SAM" id="MobiDB-lite"/>
    </source>
</evidence>
<evidence type="ECO:0000256" key="2">
    <source>
        <dbReference type="SAM" id="SignalP"/>
    </source>
</evidence>
<reference evidence="6 7" key="1">
    <citation type="submission" date="2016-10" db="EMBL/GenBank/DDBJ databases">
        <authorList>
            <person name="de Groot N.N."/>
        </authorList>
    </citation>
    <scope>NUCLEOTIDE SEQUENCE [LARGE SCALE GENOMIC DNA]</scope>
    <source>
        <strain evidence="6 7">DSM 25383</strain>
    </source>
</reference>
<feature type="domain" description="Calcineurin-like phosphoesterase" evidence="3">
    <location>
        <begin position="127"/>
        <end position="302"/>
    </location>
</feature>
<dbReference type="Pfam" id="PF00149">
    <property type="entry name" value="Metallophos"/>
    <property type="match status" value="1"/>
</dbReference>
<dbReference type="Pfam" id="PF16370">
    <property type="entry name" value="MetallophosC"/>
    <property type="match status" value="1"/>
</dbReference>
<sequence>MKPISIFLTLAFLAQEMIAAPPQAVAQPVRSGTLFLDRNGNGIRDKGEPALKGIPVSDGDTVVLTDRKGRYNLPATEPGSVFPILPSGYEFPGGGIANTRFRYFPDSTAGGNADFGLVRRRQPDRFSIAAVGDVQFGDTTEAGYAARTFFSELAERRDLAFSLFLGDLVNDDCTLFPLFKELADELPIPSWTLSGNHDRDMDSVRTVVRYNEAFGADTYAFDYGPVHFIVFNNVFTEGRRSYVGKLTEKQLRFLRNDLARVPRETLVVIAQHIPMAATKNKDEVLALLDGRRCLMLSGHTHSVFRKRLAANVQELVAGAVCGLLWTGEQDLDLVPRSLQPCGTPRNYFRIDFDKADYTFRFKGIGLDEGHQADVWIADGNPQDREIEELASLPMGSIVVNLFAGGPETLVRMRIDDGAWQSLAHTAMAAPTVLRSRLRNQQGYLQSKYARRSPHRNAPSPHIWTGHLPEGTPPGPHRICLEARDTTADSALKLTDIRVILAP</sequence>
<evidence type="ECO:0000259" key="4">
    <source>
        <dbReference type="Pfam" id="PF16370"/>
    </source>
</evidence>
<feature type="region of interest" description="Disordered" evidence="1">
    <location>
        <begin position="447"/>
        <end position="470"/>
    </location>
</feature>